<comment type="similarity">
    <text evidence="1">Belongs to the class IV-like SAM-binding methyltransferase superfamily. RNA methyltransferase TrmH family.</text>
</comment>
<dbReference type="InterPro" id="IPR013123">
    <property type="entry name" value="SpoU_subst-bd"/>
</dbReference>
<dbReference type="OrthoDB" id="9794400at2"/>
<sequence>MQFITSKNNSRLKELRKVQQNKSYRQENNLTIIEGPHLLEAYLNEKNDFLALFCSESFNKNYPEYFKKVWEERIYILPDNFFNDISELKTPMGILALIEIPQNDSYPNHFHDGMYLFLDKVQDPGNLGTILRTSQALGHKGIFLSEQCSDPWSPKTLRSSQGFQFQLSIYQNVDISNLISHGFSFVVADLNGQNVFDYNFAHKTILILGSEGQGITTDLKNITYDEISLPMMNNVESLNVAVSAAIIGYQFLNQFNR</sequence>
<dbReference type="Proteomes" id="UP000066549">
    <property type="component" value="Chromosome"/>
</dbReference>
<feature type="domain" description="RNA 2-O ribose methyltransferase substrate binding" evidence="4">
    <location>
        <begin position="32"/>
        <end position="104"/>
    </location>
</feature>
<organism evidence="5 6">
    <name type="scientific">Methylophilales bacterium MBRS-H7</name>
    <dbReference type="NCBI Taxonomy" id="1623450"/>
    <lineage>
        <taxon>Bacteria</taxon>
        <taxon>Pseudomonadati</taxon>
        <taxon>Pseudomonadota</taxon>
        <taxon>Betaproteobacteria</taxon>
        <taxon>Nitrosomonadales</taxon>
        <taxon>OM43 clade</taxon>
    </lineage>
</organism>
<dbReference type="Pfam" id="PF22435">
    <property type="entry name" value="MRM3-like_sub_bind"/>
    <property type="match status" value="1"/>
</dbReference>
<dbReference type="GO" id="GO:0005737">
    <property type="term" value="C:cytoplasm"/>
    <property type="evidence" value="ECO:0007669"/>
    <property type="project" value="UniProtKB-ARBA"/>
</dbReference>
<accession>A0A0H4JA33</accession>
<dbReference type="CDD" id="cd18095">
    <property type="entry name" value="SpoU-like_rRNA-MTase"/>
    <property type="match status" value="1"/>
</dbReference>
<dbReference type="InterPro" id="IPR001537">
    <property type="entry name" value="SpoU_MeTrfase"/>
</dbReference>
<dbReference type="GO" id="GO:0008173">
    <property type="term" value="F:RNA methyltransferase activity"/>
    <property type="evidence" value="ECO:0007669"/>
    <property type="project" value="InterPro"/>
</dbReference>
<dbReference type="GO" id="GO:0003723">
    <property type="term" value="F:RNA binding"/>
    <property type="evidence" value="ECO:0007669"/>
    <property type="project" value="InterPro"/>
</dbReference>
<name>A0A0H4JA33_9PROT</name>
<keyword evidence="3" id="KW-0808">Transferase</keyword>
<dbReference type="GO" id="GO:0006396">
    <property type="term" value="P:RNA processing"/>
    <property type="evidence" value="ECO:0007669"/>
    <property type="project" value="InterPro"/>
</dbReference>
<protein>
    <recommendedName>
        <fullName evidence="4">RNA 2-O ribose methyltransferase substrate binding domain-containing protein</fullName>
    </recommendedName>
</protein>
<evidence type="ECO:0000313" key="6">
    <source>
        <dbReference type="Proteomes" id="UP000066549"/>
    </source>
</evidence>
<keyword evidence="2" id="KW-0489">Methyltransferase</keyword>
<evidence type="ECO:0000256" key="2">
    <source>
        <dbReference type="ARBA" id="ARBA00022603"/>
    </source>
</evidence>
<dbReference type="PANTHER" id="PTHR43191:SF2">
    <property type="entry name" value="RRNA METHYLTRANSFERASE 3, MITOCHONDRIAL"/>
    <property type="match status" value="1"/>
</dbReference>
<evidence type="ECO:0000256" key="1">
    <source>
        <dbReference type="ARBA" id="ARBA00007228"/>
    </source>
</evidence>
<dbReference type="InterPro" id="IPR051259">
    <property type="entry name" value="rRNA_Methyltransferase"/>
</dbReference>
<dbReference type="SUPFAM" id="SSF75217">
    <property type="entry name" value="alpha/beta knot"/>
    <property type="match status" value="1"/>
</dbReference>
<dbReference type="InterPro" id="IPR053888">
    <property type="entry name" value="MRM3-like_sub_bind"/>
</dbReference>
<gene>
    <name evidence="5" type="ORF">VI33_00850</name>
</gene>
<dbReference type="AlphaFoldDB" id="A0A0H4JA33"/>
<reference evidence="5 6" key="1">
    <citation type="submission" date="2015-03" db="EMBL/GenBank/DDBJ databases">
        <title>Comparative analysis of the OM43 clade including a novel species from Red Sea uncovers genomic and metabolic diversity among marine methylotrophs.</title>
        <authorList>
            <person name="Jimenez-Infante F."/>
            <person name="Ngugi D.K."/>
            <person name="Vinu M."/>
            <person name="Alam I."/>
            <person name="Kamau A."/>
            <person name="Blom J."/>
            <person name="Bajic V.B."/>
            <person name="Stingl U."/>
        </authorList>
    </citation>
    <scope>NUCLEOTIDE SEQUENCE [LARGE SCALE GENOMIC DNA]</scope>
    <source>
        <strain evidence="5 6">MBRSH7</strain>
    </source>
</reference>
<dbReference type="SUPFAM" id="SSF55315">
    <property type="entry name" value="L30e-like"/>
    <property type="match status" value="1"/>
</dbReference>
<dbReference type="InterPro" id="IPR029064">
    <property type="entry name" value="Ribosomal_eL30-like_sf"/>
</dbReference>
<dbReference type="InterPro" id="IPR029028">
    <property type="entry name" value="Alpha/beta_knot_MTases"/>
</dbReference>
<dbReference type="Gene3D" id="3.40.1280.10">
    <property type="match status" value="1"/>
</dbReference>
<keyword evidence="6" id="KW-1185">Reference proteome</keyword>
<dbReference type="SMART" id="SM00967">
    <property type="entry name" value="SpoU_sub_bind"/>
    <property type="match status" value="1"/>
</dbReference>
<dbReference type="InterPro" id="IPR029026">
    <property type="entry name" value="tRNA_m1G_MTases_N"/>
</dbReference>
<dbReference type="Gene3D" id="3.30.1330.30">
    <property type="match status" value="1"/>
</dbReference>
<dbReference type="Pfam" id="PF00588">
    <property type="entry name" value="SpoU_methylase"/>
    <property type="match status" value="1"/>
</dbReference>
<dbReference type="EMBL" id="CP011002">
    <property type="protein sequence ID" value="AKO65352.1"/>
    <property type="molecule type" value="Genomic_DNA"/>
</dbReference>
<evidence type="ECO:0000259" key="4">
    <source>
        <dbReference type="SMART" id="SM00967"/>
    </source>
</evidence>
<proteinExistence type="inferred from homology"/>
<evidence type="ECO:0000313" key="5">
    <source>
        <dbReference type="EMBL" id="AKO65352.1"/>
    </source>
</evidence>
<dbReference type="PANTHER" id="PTHR43191">
    <property type="entry name" value="RRNA METHYLTRANSFERASE 3"/>
    <property type="match status" value="1"/>
</dbReference>
<evidence type="ECO:0000256" key="3">
    <source>
        <dbReference type="ARBA" id="ARBA00022679"/>
    </source>
</evidence>
<dbReference type="GO" id="GO:0032259">
    <property type="term" value="P:methylation"/>
    <property type="evidence" value="ECO:0007669"/>
    <property type="project" value="UniProtKB-KW"/>
</dbReference>